<keyword evidence="2" id="KW-1185">Reference proteome</keyword>
<dbReference type="InterPro" id="IPR045738">
    <property type="entry name" value="DUF6088"/>
</dbReference>
<sequence>MKYKSTIEGKIAARIARMKSPVVLREDFQDLGGYDQVGRALMSLVSKGKLVRIGYGLYAKTRVSSVNGKILPAESLPNLAKKALARLGVQTVPTQAEKDYAEGRSTQIPTGRMIGVKDRVSRKITYNDARIYYERTTF</sequence>
<dbReference type="AlphaFoldDB" id="A0A1H8C8N2"/>
<dbReference type="RefSeq" id="WP_089917912.1">
    <property type="nucleotide sequence ID" value="NZ_FOBB01000007.1"/>
</dbReference>
<name>A0A1H8C8N2_9BACT</name>
<dbReference type="EMBL" id="FOBB01000007">
    <property type="protein sequence ID" value="SEM91249.1"/>
    <property type="molecule type" value="Genomic_DNA"/>
</dbReference>
<dbReference type="OrthoDB" id="9798200at2"/>
<protein>
    <recommendedName>
        <fullName evidence="3">S-adenosylhomocysteine hydrolase</fullName>
    </recommendedName>
</protein>
<dbReference type="STRING" id="573321.SAMN04488505_10727"/>
<evidence type="ECO:0000313" key="1">
    <source>
        <dbReference type="EMBL" id="SEM91249.1"/>
    </source>
</evidence>
<proteinExistence type="predicted"/>
<gene>
    <name evidence="1" type="ORF">SAMN04488505_10727</name>
</gene>
<evidence type="ECO:0008006" key="3">
    <source>
        <dbReference type="Google" id="ProtNLM"/>
    </source>
</evidence>
<organism evidence="1 2">
    <name type="scientific">Chitinophaga rupis</name>
    <dbReference type="NCBI Taxonomy" id="573321"/>
    <lineage>
        <taxon>Bacteria</taxon>
        <taxon>Pseudomonadati</taxon>
        <taxon>Bacteroidota</taxon>
        <taxon>Chitinophagia</taxon>
        <taxon>Chitinophagales</taxon>
        <taxon>Chitinophagaceae</taxon>
        <taxon>Chitinophaga</taxon>
    </lineage>
</organism>
<dbReference type="Pfam" id="PF19570">
    <property type="entry name" value="DUF6088"/>
    <property type="match status" value="1"/>
</dbReference>
<reference evidence="1 2" key="1">
    <citation type="submission" date="2016-10" db="EMBL/GenBank/DDBJ databases">
        <authorList>
            <person name="de Groot N.N."/>
        </authorList>
    </citation>
    <scope>NUCLEOTIDE SEQUENCE [LARGE SCALE GENOMIC DNA]</scope>
    <source>
        <strain evidence="1 2">DSM 21039</strain>
    </source>
</reference>
<evidence type="ECO:0000313" key="2">
    <source>
        <dbReference type="Proteomes" id="UP000198984"/>
    </source>
</evidence>
<accession>A0A1H8C8N2</accession>
<dbReference type="Proteomes" id="UP000198984">
    <property type="component" value="Unassembled WGS sequence"/>
</dbReference>